<dbReference type="Proteomes" id="UP000801492">
    <property type="component" value="Unassembled WGS sequence"/>
</dbReference>
<dbReference type="Pfam" id="PF13359">
    <property type="entry name" value="DDE_Tnp_4"/>
    <property type="match status" value="1"/>
</dbReference>
<proteinExistence type="predicted"/>
<keyword evidence="2" id="KW-0479">Metal-binding</keyword>
<dbReference type="GO" id="GO:0046872">
    <property type="term" value="F:metal ion binding"/>
    <property type="evidence" value="ECO:0007669"/>
    <property type="project" value="UniProtKB-KW"/>
</dbReference>
<dbReference type="InterPro" id="IPR027806">
    <property type="entry name" value="HARBI1_dom"/>
</dbReference>
<organism evidence="4 5">
    <name type="scientific">Ignelater luminosus</name>
    <name type="common">Cucubano</name>
    <name type="synonym">Pyrophorus luminosus</name>
    <dbReference type="NCBI Taxonomy" id="2038154"/>
    <lineage>
        <taxon>Eukaryota</taxon>
        <taxon>Metazoa</taxon>
        <taxon>Ecdysozoa</taxon>
        <taxon>Arthropoda</taxon>
        <taxon>Hexapoda</taxon>
        <taxon>Insecta</taxon>
        <taxon>Pterygota</taxon>
        <taxon>Neoptera</taxon>
        <taxon>Endopterygota</taxon>
        <taxon>Coleoptera</taxon>
        <taxon>Polyphaga</taxon>
        <taxon>Elateriformia</taxon>
        <taxon>Elateroidea</taxon>
        <taxon>Elateridae</taxon>
        <taxon>Agrypninae</taxon>
        <taxon>Pyrophorini</taxon>
        <taxon>Ignelater</taxon>
    </lineage>
</organism>
<dbReference type="AlphaFoldDB" id="A0A8K0G8L3"/>
<evidence type="ECO:0000313" key="5">
    <source>
        <dbReference type="Proteomes" id="UP000801492"/>
    </source>
</evidence>
<dbReference type="OrthoDB" id="6580874at2759"/>
<gene>
    <name evidence="4" type="ORF">ILUMI_16750</name>
</gene>
<accession>A0A8K0G8L3</accession>
<sequence length="85" mass="10264">MGQRFEANLMNVPRPKNLPGQNEPYPHVLIGDEAFALKPYFKRLFPYRQSRRDVQKKNYNTRFCRARRVVENAFGILAQEWRIFY</sequence>
<evidence type="ECO:0000313" key="4">
    <source>
        <dbReference type="EMBL" id="KAF2889423.1"/>
    </source>
</evidence>
<dbReference type="EMBL" id="VTPC01066953">
    <property type="protein sequence ID" value="KAF2889423.1"/>
    <property type="molecule type" value="Genomic_DNA"/>
</dbReference>
<keyword evidence="5" id="KW-1185">Reference proteome</keyword>
<comment type="cofactor">
    <cofactor evidence="1">
        <name>a divalent metal cation</name>
        <dbReference type="ChEBI" id="CHEBI:60240"/>
    </cofactor>
</comment>
<reference evidence="4" key="1">
    <citation type="submission" date="2019-08" db="EMBL/GenBank/DDBJ databases">
        <title>The genome of the North American firefly Photinus pyralis.</title>
        <authorList>
            <consortium name="Photinus pyralis genome working group"/>
            <person name="Fallon T.R."/>
            <person name="Sander Lower S.E."/>
            <person name="Weng J.-K."/>
        </authorList>
    </citation>
    <scope>NUCLEOTIDE SEQUENCE</scope>
    <source>
        <strain evidence="4">TRF0915ILg1</strain>
        <tissue evidence="4">Whole body</tissue>
    </source>
</reference>
<evidence type="ECO:0000259" key="3">
    <source>
        <dbReference type="Pfam" id="PF13359"/>
    </source>
</evidence>
<name>A0A8K0G8L3_IGNLU</name>
<evidence type="ECO:0000256" key="2">
    <source>
        <dbReference type="ARBA" id="ARBA00022723"/>
    </source>
</evidence>
<protein>
    <recommendedName>
        <fullName evidence="3">DDE Tnp4 domain-containing protein</fullName>
    </recommendedName>
</protein>
<evidence type="ECO:0000256" key="1">
    <source>
        <dbReference type="ARBA" id="ARBA00001968"/>
    </source>
</evidence>
<feature type="domain" description="DDE Tnp4" evidence="3">
    <location>
        <begin position="24"/>
        <end position="84"/>
    </location>
</feature>
<comment type="caution">
    <text evidence="4">The sequence shown here is derived from an EMBL/GenBank/DDBJ whole genome shotgun (WGS) entry which is preliminary data.</text>
</comment>